<protein>
    <recommendedName>
        <fullName evidence="7">Redox-sensing transcriptional repressor Rex</fullName>
    </recommendedName>
</protein>
<evidence type="ECO:0000256" key="6">
    <source>
        <dbReference type="ARBA" id="ARBA00023163"/>
    </source>
</evidence>
<dbReference type="InterPro" id="IPR036291">
    <property type="entry name" value="NAD(P)-bd_dom_sf"/>
</dbReference>
<evidence type="ECO:0000259" key="8">
    <source>
        <dbReference type="SMART" id="SM00881"/>
    </source>
</evidence>
<dbReference type="InterPro" id="IPR036388">
    <property type="entry name" value="WH-like_DNA-bd_sf"/>
</dbReference>
<comment type="subcellular location">
    <subcellularLocation>
        <location evidence="7">Cytoplasm</location>
    </subcellularLocation>
</comment>
<dbReference type="InterPro" id="IPR022876">
    <property type="entry name" value="Tscrpt_rep_Rex"/>
</dbReference>
<feature type="DNA-binding region" description="H-T-H motif" evidence="7">
    <location>
        <begin position="19"/>
        <end position="58"/>
    </location>
</feature>
<dbReference type="Pfam" id="PF02629">
    <property type="entry name" value="CoA_binding"/>
    <property type="match status" value="1"/>
</dbReference>
<dbReference type="Gene3D" id="1.10.10.10">
    <property type="entry name" value="Winged helix-like DNA-binding domain superfamily/Winged helix DNA-binding domain"/>
    <property type="match status" value="1"/>
</dbReference>
<dbReference type="Pfam" id="PF06971">
    <property type="entry name" value="Put_DNA-bind_N"/>
    <property type="match status" value="1"/>
</dbReference>
<dbReference type="SMART" id="SM00881">
    <property type="entry name" value="CoA_binding"/>
    <property type="match status" value="1"/>
</dbReference>
<dbReference type="HAMAP" id="MF_01131">
    <property type="entry name" value="Rex"/>
    <property type="match status" value="1"/>
</dbReference>
<evidence type="ECO:0000256" key="5">
    <source>
        <dbReference type="ARBA" id="ARBA00023125"/>
    </source>
</evidence>
<keyword evidence="2 7" id="KW-0678">Repressor</keyword>
<proteinExistence type="inferred from homology"/>
<keyword evidence="6 7" id="KW-0804">Transcription</keyword>
<dbReference type="SUPFAM" id="SSF46785">
    <property type="entry name" value="Winged helix' DNA-binding domain"/>
    <property type="match status" value="1"/>
</dbReference>
<evidence type="ECO:0000256" key="1">
    <source>
        <dbReference type="ARBA" id="ARBA00022490"/>
    </source>
</evidence>
<dbReference type="PANTHER" id="PTHR35786:SF1">
    <property type="entry name" value="REDOX-SENSING TRANSCRIPTIONAL REPRESSOR REX 1"/>
    <property type="match status" value="1"/>
</dbReference>
<name>A0ABY7QT17_9FIRM</name>
<dbReference type="SUPFAM" id="SSF51735">
    <property type="entry name" value="NAD(P)-binding Rossmann-fold domains"/>
    <property type="match status" value="1"/>
</dbReference>
<comment type="subunit">
    <text evidence="7">Homodimer.</text>
</comment>
<evidence type="ECO:0000256" key="2">
    <source>
        <dbReference type="ARBA" id="ARBA00022491"/>
    </source>
</evidence>
<comment type="function">
    <text evidence="7">Modulates transcription in response to changes in cellular NADH/NAD(+) redox state.</text>
</comment>
<evidence type="ECO:0000256" key="4">
    <source>
        <dbReference type="ARBA" id="ARBA00023027"/>
    </source>
</evidence>
<dbReference type="Gene3D" id="3.40.50.720">
    <property type="entry name" value="NAD(P)-binding Rossmann-like Domain"/>
    <property type="match status" value="1"/>
</dbReference>
<dbReference type="EMBL" id="CP115667">
    <property type="protein sequence ID" value="WBW49942.1"/>
    <property type="molecule type" value="Genomic_DNA"/>
</dbReference>
<dbReference type="NCBIfam" id="NF003996">
    <property type="entry name" value="PRK05472.2-5"/>
    <property type="match status" value="1"/>
</dbReference>
<sequence>MYKNLKNKVATPVIRRLPVYYRKLSDCVEQGRDRISSQELSELCGFSASQIRQDLNHFGGFGQQGYGYNTALLRDEIAQILGIHNRYKAVVVGAGRLGTAIFEYEGIRKSGFDIVALFDNDPKKIGMKVEHVTIEPADELLHYIDHHQVDVAIITVPKTAAEEIIRRLDAHGIRGIWNFAPVDVNVTHSIVENTRINDSILKLSYYLQHGR</sequence>
<feature type="binding site" evidence="7">
    <location>
        <begin position="93"/>
        <end position="98"/>
    </location>
    <ligand>
        <name>NAD(+)</name>
        <dbReference type="ChEBI" id="CHEBI:57540"/>
    </ligand>
</feature>
<dbReference type="NCBIfam" id="NF003990">
    <property type="entry name" value="PRK05472.1-4"/>
    <property type="match status" value="1"/>
</dbReference>
<keyword evidence="5 7" id="KW-0238">DNA-binding</keyword>
<dbReference type="NCBIfam" id="NF003995">
    <property type="entry name" value="PRK05472.2-4"/>
    <property type="match status" value="1"/>
</dbReference>
<reference evidence="9 10" key="1">
    <citation type="submission" date="2023-01" db="EMBL/GenBank/DDBJ databases">
        <authorList>
            <person name="Lee S.H."/>
            <person name="Jung H.S."/>
            <person name="Yun J.U."/>
        </authorList>
    </citation>
    <scope>NUCLEOTIDE SEQUENCE [LARGE SCALE GENOMIC DNA]</scope>
    <source>
        <strain evidence="9 10">CBA3646</strain>
    </source>
</reference>
<keyword evidence="3 7" id="KW-0805">Transcription regulation</keyword>
<dbReference type="Proteomes" id="UP001210339">
    <property type="component" value="Chromosome"/>
</dbReference>
<dbReference type="InterPro" id="IPR003781">
    <property type="entry name" value="CoA-bd"/>
</dbReference>
<organism evidence="9 10">
    <name type="scientific">Peptoniphilus equinus</name>
    <dbReference type="NCBI Taxonomy" id="3016343"/>
    <lineage>
        <taxon>Bacteria</taxon>
        <taxon>Bacillati</taxon>
        <taxon>Bacillota</taxon>
        <taxon>Tissierellia</taxon>
        <taxon>Tissierellales</taxon>
        <taxon>Peptoniphilaceae</taxon>
        <taxon>Peptoniphilus</taxon>
    </lineage>
</organism>
<keyword evidence="10" id="KW-1185">Reference proteome</keyword>
<gene>
    <name evidence="7" type="primary">rex</name>
    <name evidence="9" type="ORF">O6R05_08040</name>
</gene>
<evidence type="ECO:0000256" key="3">
    <source>
        <dbReference type="ARBA" id="ARBA00023015"/>
    </source>
</evidence>
<dbReference type="RefSeq" id="WP_271191473.1">
    <property type="nucleotide sequence ID" value="NZ_CP115667.1"/>
</dbReference>
<keyword evidence="1 7" id="KW-0963">Cytoplasm</keyword>
<comment type="similarity">
    <text evidence="7">Belongs to the transcriptional regulatory Rex family.</text>
</comment>
<dbReference type="PANTHER" id="PTHR35786">
    <property type="entry name" value="REDOX-SENSING TRANSCRIPTIONAL REPRESSOR REX"/>
    <property type="match status" value="1"/>
</dbReference>
<feature type="domain" description="CoA-binding" evidence="8">
    <location>
        <begin position="82"/>
        <end position="183"/>
    </location>
</feature>
<dbReference type="InterPro" id="IPR036390">
    <property type="entry name" value="WH_DNA-bd_sf"/>
</dbReference>
<accession>A0ABY7QT17</accession>
<evidence type="ECO:0000313" key="10">
    <source>
        <dbReference type="Proteomes" id="UP001210339"/>
    </source>
</evidence>
<dbReference type="NCBIfam" id="NF003994">
    <property type="entry name" value="PRK05472.2-3"/>
    <property type="match status" value="1"/>
</dbReference>
<evidence type="ECO:0000313" key="9">
    <source>
        <dbReference type="EMBL" id="WBW49942.1"/>
    </source>
</evidence>
<evidence type="ECO:0000256" key="7">
    <source>
        <dbReference type="HAMAP-Rule" id="MF_01131"/>
    </source>
</evidence>
<dbReference type="InterPro" id="IPR009718">
    <property type="entry name" value="Rex_DNA-bd_C_dom"/>
</dbReference>
<keyword evidence="4 7" id="KW-0520">NAD</keyword>